<evidence type="ECO:0000256" key="6">
    <source>
        <dbReference type="PROSITE-ProRule" id="PRU01248"/>
    </source>
</evidence>
<reference evidence="9" key="1">
    <citation type="submission" date="2020-10" db="EMBL/GenBank/DDBJ databases">
        <authorList>
            <person name="Gilroy R."/>
        </authorList>
    </citation>
    <scope>NUCLEOTIDE SEQUENCE</scope>
    <source>
        <strain evidence="9">ChiW13-3771</strain>
    </source>
</reference>
<comment type="caution">
    <text evidence="9">The sequence shown here is derived from an EMBL/GenBank/DDBJ whole genome shotgun (WGS) entry which is preliminary data.</text>
</comment>
<accession>A0A9D1EDQ0</accession>
<dbReference type="Pfam" id="PF00589">
    <property type="entry name" value="Phage_integrase"/>
    <property type="match status" value="1"/>
</dbReference>
<dbReference type="InterPro" id="IPR044068">
    <property type="entry name" value="CB"/>
</dbReference>
<dbReference type="Gene3D" id="1.10.150.130">
    <property type="match status" value="1"/>
</dbReference>
<evidence type="ECO:0000256" key="5">
    <source>
        <dbReference type="ARBA" id="ARBA00023172"/>
    </source>
</evidence>
<evidence type="ECO:0000256" key="3">
    <source>
        <dbReference type="ARBA" id="ARBA00022908"/>
    </source>
</evidence>
<evidence type="ECO:0000259" key="7">
    <source>
        <dbReference type="PROSITE" id="PS51898"/>
    </source>
</evidence>
<dbReference type="PANTHER" id="PTHR30349:SF64">
    <property type="entry name" value="PROPHAGE INTEGRASE INTD-RELATED"/>
    <property type="match status" value="1"/>
</dbReference>
<evidence type="ECO:0000256" key="2">
    <source>
        <dbReference type="ARBA" id="ARBA00008857"/>
    </source>
</evidence>
<dbReference type="PROSITE" id="PS51900">
    <property type="entry name" value="CB"/>
    <property type="match status" value="1"/>
</dbReference>
<dbReference type="GO" id="GO:0015074">
    <property type="term" value="P:DNA integration"/>
    <property type="evidence" value="ECO:0007669"/>
    <property type="project" value="UniProtKB-KW"/>
</dbReference>
<dbReference type="PROSITE" id="PS51898">
    <property type="entry name" value="TYR_RECOMBINASE"/>
    <property type="match status" value="1"/>
</dbReference>
<dbReference type="Proteomes" id="UP000824201">
    <property type="component" value="Unassembled WGS sequence"/>
</dbReference>
<dbReference type="Pfam" id="PF14659">
    <property type="entry name" value="Phage_int_SAM_3"/>
    <property type="match status" value="1"/>
</dbReference>
<sequence length="323" mass="37299">MIKKTYDLSLSELTEQWLEGLKLSVKLSTYSTYSFYFQHYLKPYTENLLVNVLDQVKVQDLLTQIQQGGRVQEAQPLSANSMRLIYFILKSSVRYGVSIGALDLFPFPTLKANRKSEQRLVFFHKKEQERLEEYILEHFSSMSAGILVSLYTGLRIGELCALTWDQINLEEGFLSVNKTIQRIYLQDEGNSHATKVIISEPKTRNAQRDIPLSNQLIQILNRLVPCQKDGVNFLTHEKGKYCEPRTYRNFFKRVLGECGLPQITFHACRHTFASRCVEIGIDVKTISKLLGHSNVNLTLNRYVHSNLELQRKEMERLGNLMAI</sequence>
<evidence type="ECO:0000256" key="1">
    <source>
        <dbReference type="ARBA" id="ARBA00003283"/>
    </source>
</evidence>
<reference evidence="9" key="2">
    <citation type="journal article" date="2021" name="PeerJ">
        <title>Extensive microbial diversity within the chicken gut microbiome revealed by metagenomics and culture.</title>
        <authorList>
            <person name="Gilroy R."/>
            <person name="Ravi A."/>
            <person name="Getino M."/>
            <person name="Pursley I."/>
            <person name="Horton D.L."/>
            <person name="Alikhan N.F."/>
            <person name="Baker D."/>
            <person name="Gharbi K."/>
            <person name="Hall N."/>
            <person name="Watson M."/>
            <person name="Adriaenssens E.M."/>
            <person name="Foster-Nyarko E."/>
            <person name="Jarju S."/>
            <person name="Secka A."/>
            <person name="Antonio M."/>
            <person name="Oren A."/>
            <person name="Chaudhuri R.R."/>
            <person name="La Ragione R."/>
            <person name="Hildebrand F."/>
            <person name="Pallen M.J."/>
        </authorList>
    </citation>
    <scope>NUCLEOTIDE SEQUENCE</scope>
    <source>
        <strain evidence="9">ChiW13-3771</strain>
    </source>
</reference>
<organism evidence="9 10">
    <name type="scientific">Candidatus Fimimorpha faecalis</name>
    <dbReference type="NCBI Taxonomy" id="2840824"/>
    <lineage>
        <taxon>Bacteria</taxon>
        <taxon>Bacillati</taxon>
        <taxon>Bacillota</taxon>
        <taxon>Clostridia</taxon>
        <taxon>Eubacteriales</taxon>
        <taxon>Candidatus Fimimorpha</taxon>
    </lineage>
</organism>
<dbReference type="AlphaFoldDB" id="A0A9D1EDQ0"/>
<gene>
    <name evidence="9" type="ORF">IAC96_05950</name>
</gene>
<evidence type="ECO:0000313" key="9">
    <source>
        <dbReference type="EMBL" id="HIR88477.1"/>
    </source>
</evidence>
<dbReference type="InterPro" id="IPR013762">
    <property type="entry name" value="Integrase-like_cat_sf"/>
</dbReference>
<dbReference type="InterPro" id="IPR010998">
    <property type="entry name" value="Integrase_recombinase_N"/>
</dbReference>
<protein>
    <submittedName>
        <fullName evidence="9">Site-specific integrase</fullName>
    </submittedName>
</protein>
<dbReference type="CDD" id="cd01189">
    <property type="entry name" value="INT_ICEBs1_C_like"/>
    <property type="match status" value="1"/>
</dbReference>
<keyword evidence="4 6" id="KW-0238">DNA-binding</keyword>
<feature type="domain" description="Tyr recombinase" evidence="7">
    <location>
        <begin position="118"/>
        <end position="315"/>
    </location>
</feature>
<evidence type="ECO:0000259" key="8">
    <source>
        <dbReference type="PROSITE" id="PS51900"/>
    </source>
</evidence>
<dbReference type="Gene3D" id="1.10.443.10">
    <property type="entry name" value="Intergrase catalytic core"/>
    <property type="match status" value="1"/>
</dbReference>
<feature type="domain" description="Core-binding (CB)" evidence="8">
    <location>
        <begin position="8"/>
        <end position="97"/>
    </location>
</feature>
<dbReference type="GO" id="GO:0006310">
    <property type="term" value="P:DNA recombination"/>
    <property type="evidence" value="ECO:0007669"/>
    <property type="project" value="UniProtKB-KW"/>
</dbReference>
<dbReference type="GO" id="GO:0003677">
    <property type="term" value="F:DNA binding"/>
    <property type="evidence" value="ECO:0007669"/>
    <property type="project" value="UniProtKB-UniRule"/>
</dbReference>
<dbReference type="EMBL" id="DVHN01000067">
    <property type="protein sequence ID" value="HIR88477.1"/>
    <property type="molecule type" value="Genomic_DNA"/>
</dbReference>
<proteinExistence type="inferred from homology"/>
<comment type="similarity">
    <text evidence="2">Belongs to the 'phage' integrase family.</text>
</comment>
<dbReference type="InterPro" id="IPR011010">
    <property type="entry name" value="DNA_brk_join_enz"/>
</dbReference>
<name>A0A9D1EDQ0_9FIRM</name>
<keyword evidence="3" id="KW-0229">DNA integration</keyword>
<dbReference type="InterPro" id="IPR004107">
    <property type="entry name" value="Integrase_SAM-like_N"/>
</dbReference>
<dbReference type="SUPFAM" id="SSF56349">
    <property type="entry name" value="DNA breaking-rejoining enzymes"/>
    <property type="match status" value="1"/>
</dbReference>
<evidence type="ECO:0000256" key="4">
    <source>
        <dbReference type="ARBA" id="ARBA00023125"/>
    </source>
</evidence>
<evidence type="ECO:0000313" key="10">
    <source>
        <dbReference type="Proteomes" id="UP000824201"/>
    </source>
</evidence>
<dbReference type="InterPro" id="IPR050090">
    <property type="entry name" value="Tyrosine_recombinase_XerCD"/>
</dbReference>
<comment type="function">
    <text evidence="1">Site-specific tyrosine recombinase, which acts by catalyzing the cutting and rejoining of the recombining DNA molecules.</text>
</comment>
<dbReference type="PANTHER" id="PTHR30349">
    <property type="entry name" value="PHAGE INTEGRASE-RELATED"/>
    <property type="match status" value="1"/>
</dbReference>
<keyword evidence="5" id="KW-0233">DNA recombination</keyword>
<dbReference type="InterPro" id="IPR002104">
    <property type="entry name" value="Integrase_catalytic"/>
</dbReference>